<dbReference type="PANTHER" id="PTHR46732:SF8">
    <property type="entry name" value="ATP-DEPENDENT PROTEASE LA (LON) DOMAIN PROTEIN"/>
    <property type="match status" value="1"/>
</dbReference>
<dbReference type="EMBL" id="CAEZYR010000045">
    <property type="protein sequence ID" value="CAB4744239.1"/>
    <property type="molecule type" value="Genomic_DNA"/>
</dbReference>
<accession>A0A6J7AQQ5</accession>
<name>A0A6J7AQQ5_9ZZZZ</name>
<gene>
    <name evidence="2" type="ORF">UFOPK2754_01401</name>
    <name evidence="3" type="ORF">UFOPK3139_02228</name>
    <name evidence="4" type="ORF">UFOPK3543_03217</name>
</gene>
<dbReference type="Gene3D" id="2.30.130.40">
    <property type="entry name" value="LON domain-like"/>
    <property type="match status" value="1"/>
</dbReference>
<evidence type="ECO:0000313" key="3">
    <source>
        <dbReference type="EMBL" id="CAB4834870.1"/>
    </source>
</evidence>
<dbReference type="EMBL" id="CAFBMH010000226">
    <property type="protein sequence ID" value="CAB4940367.1"/>
    <property type="molecule type" value="Genomic_DNA"/>
</dbReference>
<dbReference type="AlphaFoldDB" id="A0A6J7AQQ5"/>
<evidence type="ECO:0000313" key="4">
    <source>
        <dbReference type="EMBL" id="CAB4940367.1"/>
    </source>
</evidence>
<dbReference type="InterPro" id="IPR046336">
    <property type="entry name" value="Lon_prtase_N_sf"/>
</dbReference>
<dbReference type="Pfam" id="PF02190">
    <property type="entry name" value="LON_substr_bdg"/>
    <property type="match status" value="1"/>
</dbReference>
<dbReference type="SUPFAM" id="SSF88697">
    <property type="entry name" value="PUA domain-like"/>
    <property type="match status" value="1"/>
</dbReference>
<dbReference type="InterPro" id="IPR015947">
    <property type="entry name" value="PUA-like_sf"/>
</dbReference>
<dbReference type="PANTHER" id="PTHR46732">
    <property type="entry name" value="ATP-DEPENDENT PROTEASE LA (LON) DOMAIN PROTEIN"/>
    <property type="match status" value="1"/>
</dbReference>
<feature type="domain" description="Lon N-terminal" evidence="1">
    <location>
        <begin position="1"/>
        <end position="195"/>
    </location>
</feature>
<sequence>MTGSAMFPLGMVLFPAQMLPLRIFEPRYREMVSDCLRDDQSFGVVLIERGSEVGGGDVRNGLGTLARIIHAQPYPDGRWSIVAIGTERIRVTAWLTDDPYPCAKIESLPDTAATKPIDTLVTHATELLRSVLAMRAELGEAVAPATFEVSPSPLAASYQLAASCPFGPFDHLNLLAAPGPTERLEQMVALLEDDRSFCQTRLAMEADEDPSD</sequence>
<dbReference type="SMART" id="SM00464">
    <property type="entry name" value="LON"/>
    <property type="match status" value="1"/>
</dbReference>
<dbReference type="InterPro" id="IPR003111">
    <property type="entry name" value="Lon_prtase_N"/>
</dbReference>
<evidence type="ECO:0000313" key="2">
    <source>
        <dbReference type="EMBL" id="CAB4744239.1"/>
    </source>
</evidence>
<organism evidence="3">
    <name type="scientific">freshwater metagenome</name>
    <dbReference type="NCBI Taxonomy" id="449393"/>
    <lineage>
        <taxon>unclassified sequences</taxon>
        <taxon>metagenomes</taxon>
        <taxon>ecological metagenomes</taxon>
    </lineage>
</organism>
<dbReference type="PROSITE" id="PS51787">
    <property type="entry name" value="LON_N"/>
    <property type="match status" value="1"/>
</dbReference>
<reference evidence="3" key="1">
    <citation type="submission" date="2020-05" db="EMBL/GenBank/DDBJ databases">
        <authorList>
            <person name="Chiriac C."/>
            <person name="Salcher M."/>
            <person name="Ghai R."/>
            <person name="Kavagutti S V."/>
        </authorList>
    </citation>
    <scope>NUCLEOTIDE SEQUENCE</scope>
</reference>
<proteinExistence type="predicted"/>
<evidence type="ECO:0000259" key="1">
    <source>
        <dbReference type="PROSITE" id="PS51787"/>
    </source>
</evidence>
<dbReference type="EMBL" id="CAFABA010000106">
    <property type="protein sequence ID" value="CAB4834870.1"/>
    <property type="molecule type" value="Genomic_DNA"/>
</dbReference>
<protein>
    <submittedName>
        <fullName evidence="3">Unannotated protein</fullName>
    </submittedName>
</protein>